<feature type="transmembrane region" description="Helical" evidence="5">
    <location>
        <begin position="46"/>
        <end position="66"/>
    </location>
</feature>
<evidence type="ECO:0000256" key="1">
    <source>
        <dbReference type="ARBA" id="ARBA00004141"/>
    </source>
</evidence>
<protein>
    <recommendedName>
        <fullName evidence="6">O-antigen ligase-related domain-containing protein</fullName>
    </recommendedName>
</protein>
<feature type="transmembrane region" description="Helical" evidence="5">
    <location>
        <begin position="247"/>
        <end position="267"/>
    </location>
</feature>
<evidence type="ECO:0000313" key="8">
    <source>
        <dbReference type="Proteomes" id="UP000095143"/>
    </source>
</evidence>
<keyword evidence="3 5" id="KW-1133">Transmembrane helix</keyword>
<evidence type="ECO:0000256" key="2">
    <source>
        <dbReference type="ARBA" id="ARBA00022692"/>
    </source>
</evidence>
<reference evidence="7 8" key="1">
    <citation type="submission" date="2016-08" db="EMBL/GenBank/DDBJ databases">
        <title>Whole genome sequence of Pseudomonas graminis strain UASWS1507, a potential biological control agent for agriculture.</title>
        <authorList>
            <person name="Crovadore J."/>
            <person name="Calmin G."/>
            <person name="Chablais R."/>
            <person name="Cochard B."/>
            <person name="Lefort F."/>
        </authorList>
    </citation>
    <scope>NUCLEOTIDE SEQUENCE [LARGE SCALE GENOMIC DNA]</scope>
    <source>
        <strain evidence="7 8">UASWS1507</strain>
    </source>
</reference>
<dbReference type="AlphaFoldDB" id="A0A1C2E6H2"/>
<feature type="transmembrane region" description="Helical" evidence="5">
    <location>
        <begin position="181"/>
        <end position="201"/>
    </location>
</feature>
<evidence type="ECO:0000256" key="4">
    <source>
        <dbReference type="ARBA" id="ARBA00023136"/>
    </source>
</evidence>
<keyword evidence="2 5" id="KW-0812">Transmembrane</keyword>
<organism evidence="7 8">
    <name type="scientific">Pseudomonas graminis</name>
    <dbReference type="NCBI Taxonomy" id="158627"/>
    <lineage>
        <taxon>Bacteria</taxon>
        <taxon>Pseudomonadati</taxon>
        <taxon>Pseudomonadota</taxon>
        <taxon>Gammaproteobacteria</taxon>
        <taxon>Pseudomonadales</taxon>
        <taxon>Pseudomonadaceae</taxon>
        <taxon>Pseudomonas</taxon>
    </lineage>
</organism>
<evidence type="ECO:0000313" key="7">
    <source>
        <dbReference type="EMBL" id="OCX22608.1"/>
    </source>
</evidence>
<evidence type="ECO:0000259" key="6">
    <source>
        <dbReference type="Pfam" id="PF04932"/>
    </source>
</evidence>
<feature type="transmembrane region" description="Helical" evidence="5">
    <location>
        <begin position="308"/>
        <end position="327"/>
    </location>
</feature>
<feature type="transmembrane region" description="Helical" evidence="5">
    <location>
        <begin position="393"/>
        <end position="410"/>
    </location>
</feature>
<feature type="transmembrane region" description="Helical" evidence="5">
    <location>
        <begin position="21"/>
        <end position="40"/>
    </location>
</feature>
<dbReference type="InterPro" id="IPR051533">
    <property type="entry name" value="WaaL-like"/>
</dbReference>
<name>A0A1C2E6H2_9PSED</name>
<accession>A0A1C2E6H2</accession>
<sequence length="434" mass="46485">MMSTSPAYVEKPSLLSFDKSTAIVLVAISLMLVETFNGALRFYLDQAGISVLLYAPKVACLLFFALELRSFKAGPGVWLSLLVLLLSAGWAALNGAQAGNFAFALYGISPLLFGIACGDQIIRHKRLFMWAIALCLLASLGGIALDRYVSLPWKGYSYTVGGTELSANTAWTSEDMDRPAGFARISSSLAIIISVLSLYLMATLRSKLLGLAVCVIGLAGVILTTSKAPALAFIGGTGLLLMLRFRWTARATIVVAVVLGMSLPFVAMMTDFDANKISATSSLASIYDRLINTWPNVIRTLMDDDRTLTGVGFGLVGSAVAAFPVPGADIFMVTDSTVVYLWATFGLVGLFLYALHLPLFFILADSVSRYGQALLVTGFCICIVSWTTDTLEVTLANMFLGMAIGHALAMKSRVRQPAPKSHELPTWNGLPGLS</sequence>
<comment type="subcellular location">
    <subcellularLocation>
        <location evidence="1">Membrane</location>
        <topology evidence="1">Multi-pass membrane protein</topology>
    </subcellularLocation>
</comment>
<keyword evidence="4 5" id="KW-0472">Membrane</keyword>
<feature type="transmembrane region" description="Helical" evidence="5">
    <location>
        <begin position="208"/>
        <end position="235"/>
    </location>
</feature>
<dbReference type="InterPro" id="IPR007016">
    <property type="entry name" value="O-antigen_ligase-rel_domated"/>
</dbReference>
<dbReference type="RefSeq" id="WP_065988094.1">
    <property type="nucleotide sequence ID" value="NZ_MDEN01000059.1"/>
</dbReference>
<evidence type="ECO:0000256" key="3">
    <source>
        <dbReference type="ARBA" id="ARBA00022989"/>
    </source>
</evidence>
<dbReference type="EMBL" id="MDEN01000059">
    <property type="protein sequence ID" value="OCX22608.1"/>
    <property type="molecule type" value="Genomic_DNA"/>
</dbReference>
<proteinExistence type="predicted"/>
<dbReference type="Pfam" id="PF04932">
    <property type="entry name" value="Wzy_C"/>
    <property type="match status" value="1"/>
</dbReference>
<dbReference type="GO" id="GO:0016020">
    <property type="term" value="C:membrane"/>
    <property type="evidence" value="ECO:0007669"/>
    <property type="project" value="UniProtKB-SubCell"/>
</dbReference>
<dbReference type="PANTHER" id="PTHR37422">
    <property type="entry name" value="TEICHURONIC ACID BIOSYNTHESIS PROTEIN TUAE"/>
    <property type="match status" value="1"/>
</dbReference>
<comment type="caution">
    <text evidence="7">The sequence shown here is derived from an EMBL/GenBank/DDBJ whole genome shotgun (WGS) entry which is preliminary data.</text>
</comment>
<evidence type="ECO:0000256" key="5">
    <source>
        <dbReference type="SAM" id="Phobius"/>
    </source>
</evidence>
<feature type="transmembrane region" description="Helical" evidence="5">
    <location>
        <begin position="98"/>
        <end position="115"/>
    </location>
</feature>
<feature type="domain" description="O-antigen ligase-related" evidence="6">
    <location>
        <begin position="213"/>
        <end position="353"/>
    </location>
</feature>
<dbReference type="Proteomes" id="UP000095143">
    <property type="component" value="Unassembled WGS sequence"/>
</dbReference>
<feature type="transmembrane region" description="Helical" evidence="5">
    <location>
        <begin position="73"/>
        <end position="92"/>
    </location>
</feature>
<dbReference type="PANTHER" id="PTHR37422:SF13">
    <property type="entry name" value="LIPOPOLYSACCHARIDE BIOSYNTHESIS PROTEIN PA4999-RELATED"/>
    <property type="match status" value="1"/>
</dbReference>
<feature type="transmembrane region" description="Helical" evidence="5">
    <location>
        <begin position="339"/>
        <end position="363"/>
    </location>
</feature>
<feature type="transmembrane region" description="Helical" evidence="5">
    <location>
        <begin position="370"/>
        <end position="387"/>
    </location>
</feature>
<gene>
    <name evidence="7" type="ORF">BBI10_08870</name>
</gene>
<feature type="transmembrane region" description="Helical" evidence="5">
    <location>
        <begin position="127"/>
        <end position="145"/>
    </location>
</feature>